<evidence type="ECO:0000313" key="3">
    <source>
        <dbReference type="Proteomes" id="UP000619457"/>
    </source>
</evidence>
<evidence type="ECO:0000259" key="1">
    <source>
        <dbReference type="Pfam" id="PF01636"/>
    </source>
</evidence>
<keyword evidence="3" id="KW-1185">Reference proteome</keyword>
<protein>
    <submittedName>
        <fullName evidence="2">Mucin desulfatase</fullName>
    </submittedName>
</protein>
<dbReference type="Pfam" id="PF01636">
    <property type="entry name" value="APH"/>
    <property type="match status" value="1"/>
</dbReference>
<dbReference type="PANTHER" id="PTHR21064">
    <property type="entry name" value="AMINOGLYCOSIDE PHOSPHOTRANSFERASE DOMAIN-CONTAINING PROTEIN-RELATED"/>
    <property type="match status" value="1"/>
</dbReference>
<accession>A0A918UM74</accession>
<reference evidence="2" key="1">
    <citation type="journal article" date="2014" name="Int. J. Syst. Evol. Microbiol.">
        <title>Complete genome sequence of Corynebacterium casei LMG S-19264T (=DSM 44701T), isolated from a smear-ripened cheese.</title>
        <authorList>
            <consortium name="US DOE Joint Genome Institute (JGI-PGF)"/>
            <person name="Walter F."/>
            <person name="Albersmeier A."/>
            <person name="Kalinowski J."/>
            <person name="Ruckert C."/>
        </authorList>
    </citation>
    <scope>NUCLEOTIDE SEQUENCE</scope>
    <source>
        <strain evidence="2">KCTC 12368</strain>
    </source>
</reference>
<dbReference type="EMBL" id="BMWX01000002">
    <property type="protein sequence ID" value="GGZ20068.1"/>
    <property type="molecule type" value="Genomic_DNA"/>
</dbReference>
<dbReference type="InterPro" id="IPR050249">
    <property type="entry name" value="Pseudomonas-type_ThrB"/>
</dbReference>
<dbReference type="PANTHER" id="PTHR21064:SF5">
    <property type="entry name" value="SLR1880 PROTEIN"/>
    <property type="match status" value="1"/>
</dbReference>
<dbReference type="Gene3D" id="3.90.1200.10">
    <property type="match status" value="1"/>
</dbReference>
<organism evidence="2 3">
    <name type="scientific">Echinicola pacifica</name>
    <dbReference type="NCBI Taxonomy" id="346377"/>
    <lineage>
        <taxon>Bacteria</taxon>
        <taxon>Pseudomonadati</taxon>
        <taxon>Bacteroidota</taxon>
        <taxon>Cytophagia</taxon>
        <taxon>Cytophagales</taxon>
        <taxon>Cyclobacteriaceae</taxon>
        <taxon>Echinicola</taxon>
    </lineage>
</organism>
<dbReference type="InterPro" id="IPR002575">
    <property type="entry name" value="Aminoglycoside_PTrfase"/>
</dbReference>
<sequence length="360" mass="41223">MKDSPYSPQEMALITNQLLGMYGIDEEVIELKPYGSGHIHKTFFLYTPSKKFILQGFNKAVFTHPDRIGANLQAVQKTLEGQHLPFELPLPIPTITGESFATLNGELFRLFPFVNGLSINSAETPHQAYLASKSFGEFIKACASLSGDQMIPVIDGFHDLALRYRQFENALKASQVPKTDELMHWVKFYQKQVLLVRKYRRYTEILPWRVTHNDTKINNVIYDADFTKINAVIDLDTVMGGYVFYDFGDLVRTVACTEEESSTDWEKVNIDLDKYEALLQGFQEALQEVLSPEEIDSLTFGGEMMACIMGLRFLTDYLNGNIYYPIKYPMQNFDRAKNQALLLMALQEKRELIEQMVKIS</sequence>
<dbReference type="RefSeq" id="WP_018472397.1">
    <property type="nucleotide sequence ID" value="NZ_BMWX01000002.1"/>
</dbReference>
<comment type="caution">
    <text evidence="2">The sequence shown here is derived from an EMBL/GenBank/DDBJ whole genome shotgun (WGS) entry which is preliminary data.</text>
</comment>
<dbReference type="SUPFAM" id="SSF56112">
    <property type="entry name" value="Protein kinase-like (PK-like)"/>
    <property type="match status" value="1"/>
</dbReference>
<feature type="domain" description="Aminoglycoside phosphotransferase" evidence="1">
    <location>
        <begin position="31"/>
        <end position="260"/>
    </location>
</feature>
<reference evidence="2" key="2">
    <citation type="submission" date="2020-09" db="EMBL/GenBank/DDBJ databases">
        <authorList>
            <person name="Sun Q."/>
            <person name="Kim S."/>
        </authorList>
    </citation>
    <scope>NUCLEOTIDE SEQUENCE</scope>
    <source>
        <strain evidence="2">KCTC 12368</strain>
    </source>
</reference>
<dbReference type="Proteomes" id="UP000619457">
    <property type="component" value="Unassembled WGS sequence"/>
</dbReference>
<name>A0A918UM74_9BACT</name>
<evidence type="ECO:0000313" key="2">
    <source>
        <dbReference type="EMBL" id="GGZ20068.1"/>
    </source>
</evidence>
<gene>
    <name evidence="2" type="ORF">GCM10007049_10770</name>
</gene>
<dbReference type="AlphaFoldDB" id="A0A918UM74"/>
<proteinExistence type="predicted"/>
<dbReference type="InterPro" id="IPR011009">
    <property type="entry name" value="Kinase-like_dom_sf"/>
</dbReference>